<name>A0A7Y4P480_9BURK</name>
<dbReference type="PANTHER" id="PTHR38767:SF1">
    <property type="entry name" value="DNA POLYMERASE III SUBUNIT CHI"/>
    <property type="match status" value="1"/>
</dbReference>
<evidence type="ECO:0000313" key="1">
    <source>
        <dbReference type="EMBL" id="NOL49812.1"/>
    </source>
</evidence>
<comment type="caution">
    <text evidence="1">The sequence shown here is derived from an EMBL/GenBank/DDBJ whole genome shotgun (WGS) entry which is preliminary data.</text>
</comment>
<organism evidence="1 2">
    <name type="scientific">Pelistega europaea</name>
    <dbReference type="NCBI Taxonomy" id="106147"/>
    <lineage>
        <taxon>Bacteria</taxon>
        <taxon>Pseudomonadati</taxon>
        <taxon>Pseudomonadota</taxon>
        <taxon>Betaproteobacteria</taxon>
        <taxon>Burkholderiales</taxon>
        <taxon>Alcaligenaceae</taxon>
        <taxon>Pelistega</taxon>
    </lineage>
</organism>
<dbReference type="InterPro" id="IPR007459">
    <property type="entry name" value="DNA_pol3_chi"/>
</dbReference>
<dbReference type="GO" id="GO:0003677">
    <property type="term" value="F:DNA binding"/>
    <property type="evidence" value="ECO:0007669"/>
    <property type="project" value="InterPro"/>
</dbReference>
<dbReference type="GO" id="GO:0003887">
    <property type="term" value="F:DNA-directed DNA polymerase activity"/>
    <property type="evidence" value="ECO:0007669"/>
    <property type="project" value="InterPro"/>
</dbReference>
<dbReference type="InterPro" id="IPR036768">
    <property type="entry name" value="PolIII_chi_sf"/>
</dbReference>
<protein>
    <submittedName>
        <fullName evidence="1">DNA polymerase III subunit chi</fullName>
    </submittedName>
</protein>
<keyword evidence="2" id="KW-1185">Reference proteome</keyword>
<dbReference type="RefSeq" id="WP_171588788.1">
    <property type="nucleotide sequence ID" value="NZ_JABGBO010000006.1"/>
</dbReference>
<accession>A0A7Y4P480</accession>
<dbReference type="EMBL" id="JABGBO010000006">
    <property type="protein sequence ID" value="NOL49812.1"/>
    <property type="molecule type" value="Genomic_DNA"/>
</dbReference>
<gene>
    <name evidence="1" type="ORF">HKX40_06650</name>
</gene>
<dbReference type="GO" id="GO:0006260">
    <property type="term" value="P:DNA replication"/>
    <property type="evidence" value="ECO:0007669"/>
    <property type="project" value="InterPro"/>
</dbReference>
<evidence type="ECO:0000313" key="2">
    <source>
        <dbReference type="Proteomes" id="UP000541421"/>
    </source>
</evidence>
<reference evidence="1 2" key="1">
    <citation type="submission" date="2020-05" db="EMBL/GenBank/DDBJ databases">
        <authorList>
            <person name="Niu N."/>
        </authorList>
    </citation>
    <scope>NUCLEOTIDE SEQUENCE [LARGE SCALE GENOMIC DNA]</scope>
    <source>
        <strain evidence="1 2">LMG10982</strain>
    </source>
</reference>
<dbReference type="GO" id="GO:0032298">
    <property type="term" value="P:positive regulation of DNA-templated DNA replication initiation"/>
    <property type="evidence" value="ECO:0007669"/>
    <property type="project" value="TreeGrafter"/>
</dbReference>
<dbReference type="Pfam" id="PF04364">
    <property type="entry name" value="DNA_pol3_chi"/>
    <property type="match status" value="1"/>
</dbReference>
<sequence>MVRIDVAFGAEHRIRQASQAAYRRFLKGGQMLVYCSDEARLTAFSKALWAVDKTAFVPHPRWDASMVQLIQSGRLPLVHIFLCTQLDENILTAWSDKTLPWLLNLDVQCPPAYERFERVLEIVSNHPTDRDLARERMLTYKNAGHQLVYYDLSKPLKQR</sequence>
<dbReference type="PANTHER" id="PTHR38767">
    <property type="entry name" value="DNA POLYMERASE III SUBUNIT CHI"/>
    <property type="match status" value="1"/>
</dbReference>
<dbReference type="Gene3D" id="3.40.50.10110">
    <property type="entry name" value="DNA polymerase III subunit chi"/>
    <property type="match status" value="1"/>
</dbReference>
<dbReference type="SUPFAM" id="SSF102400">
    <property type="entry name" value="DNA polymerase III chi subunit"/>
    <property type="match status" value="1"/>
</dbReference>
<proteinExistence type="predicted"/>
<dbReference type="AlphaFoldDB" id="A0A7Y4P480"/>
<dbReference type="Proteomes" id="UP000541421">
    <property type="component" value="Unassembled WGS sequence"/>
</dbReference>